<organism evidence="1 2">
    <name type="scientific">Bauhinia variegata</name>
    <name type="common">Purple orchid tree</name>
    <name type="synonym">Phanera variegata</name>
    <dbReference type="NCBI Taxonomy" id="167791"/>
    <lineage>
        <taxon>Eukaryota</taxon>
        <taxon>Viridiplantae</taxon>
        <taxon>Streptophyta</taxon>
        <taxon>Embryophyta</taxon>
        <taxon>Tracheophyta</taxon>
        <taxon>Spermatophyta</taxon>
        <taxon>Magnoliopsida</taxon>
        <taxon>eudicotyledons</taxon>
        <taxon>Gunneridae</taxon>
        <taxon>Pentapetalae</taxon>
        <taxon>rosids</taxon>
        <taxon>fabids</taxon>
        <taxon>Fabales</taxon>
        <taxon>Fabaceae</taxon>
        <taxon>Cercidoideae</taxon>
        <taxon>Cercideae</taxon>
        <taxon>Bauhiniinae</taxon>
        <taxon>Bauhinia</taxon>
    </lineage>
</organism>
<dbReference type="EMBL" id="CM039427">
    <property type="protein sequence ID" value="KAI4353823.1"/>
    <property type="molecule type" value="Genomic_DNA"/>
</dbReference>
<gene>
    <name evidence="1" type="ORF">L6164_002748</name>
</gene>
<evidence type="ECO:0000313" key="2">
    <source>
        <dbReference type="Proteomes" id="UP000828941"/>
    </source>
</evidence>
<sequence length="472" mass="53452">MAIQVTIFPGSGSSIGIIFNHAVADGRAFHHFMKSWASICRTGGFLEEQEPVHDRGEIEDINGLQQRFLEKWSNVGSRLAVDNKPDLNIFVGKVRATIILGEAQIQNVKSRVFDQYKNELAAAHVSTFVVELVGELGLVQAMKAIGSKVRELEGGVLKSAEKWMMTIEEIRELGQQVMIVAVSPKFGVYKTDFGFGKLKKTELVHVDRPGNISLSESRDERKLVKTPTLKSLIITGFLPQQAQFHEPLFLSFFDIPWLRFISPKRLFFYECPCPTQHFHQTILPFLKNSLSLTLQYFFPFVANLICPSKPHKPHILYVDRGAISFAVVESIAEFNHLTANYTRDIRDLHPLAPELPSARELEDGSRALPLMAIQVTVSPNTGFCIGVIFHHAVVDGRAFHHFMKSWAYICRTGGFLEEPKPLHSRVEVEDTYGLEKNFLEWWNWELKEGMGRNPNHQISNDNVRATIILSQT</sequence>
<comment type="caution">
    <text evidence="1">The sequence shown here is derived from an EMBL/GenBank/DDBJ whole genome shotgun (WGS) entry which is preliminary data.</text>
</comment>
<reference evidence="1 2" key="1">
    <citation type="journal article" date="2022" name="DNA Res.">
        <title>Chromosomal-level genome assembly of the orchid tree Bauhinia variegata (Leguminosae; Cercidoideae) supports the allotetraploid origin hypothesis of Bauhinia.</title>
        <authorList>
            <person name="Zhong Y."/>
            <person name="Chen Y."/>
            <person name="Zheng D."/>
            <person name="Pang J."/>
            <person name="Liu Y."/>
            <person name="Luo S."/>
            <person name="Meng S."/>
            <person name="Qian L."/>
            <person name="Wei D."/>
            <person name="Dai S."/>
            <person name="Zhou R."/>
        </authorList>
    </citation>
    <scope>NUCLEOTIDE SEQUENCE [LARGE SCALE GENOMIC DNA]</scope>
    <source>
        <strain evidence="1">BV-YZ2020</strain>
    </source>
</reference>
<proteinExistence type="predicted"/>
<accession>A0ACB9PZC1</accession>
<name>A0ACB9PZC1_BAUVA</name>
<keyword evidence="2" id="KW-1185">Reference proteome</keyword>
<evidence type="ECO:0000313" key="1">
    <source>
        <dbReference type="EMBL" id="KAI4353823.1"/>
    </source>
</evidence>
<protein>
    <submittedName>
        <fullName evidence="1">Uncharacterized protein</fullName>
    </submittedName>
</protein>
<dbReference type="Proteomes" id="UP000828941">
    <property type="component" value="Chromosome 2"/>
</dbReference>